<comment type="caution">
    <text evidence="2">The sequence shown here is derived from an EMBL/GenBank/DDBJ whole genome shotgun (WGS) entry which is preliminary data.</text>
</comment>
<protein>
    <submittedName>
        <fullName evidence="2">Uncharacterized protein</fullName>
    </submittedName>
</protein>
<proteinExistence type="predicted"/>
<reference evidence="2 3" key="1">
    <citation type="submission" date="2024-05" db="EMBL/GenBank/DDBJ databases">
        <title>Genome sequencing and assembly of Indian major carp, Cirrhinus mrigala (Hamilton, 1822).</title>
        <authorList>
            <person name="Mohindra V."/>
            <person name="Chowdhury L.M."/>
            <person name="Lal K."/>
            <person name="Jena J.K."/>
        </authorList>
    </citation>
    <scope>NUCLEOTIDE SEQUENCE [LARGE SCALE GENOMIC DNA]</scope>
    <source>
        <strain evidence="2">CM1030</strain>
        <tissue evidence="2">Blood</tissue>
    </source>
</reference>
<feature type="non-terminal residue" evidence="2">
    <location>
        <position position="1"/>
    </location>
</feature>
<dbReference type="EMBL" id="JAMKFB020000008">
    <property type="protein sequence ID" value="KAL0186605.1"/>
    <property type="molecule type" value="Genomic_DNA"/>
</dbReference>
<evidence type="ECO:0000256" key="1">
    <source>
        <dbReference type="SAM" id="MobiDB-lite"/>
    </source>
</evidence>
<evidence type="ECO:0000313" key="2">
    <source>
        <dbReference type="EMBL" id="KAL0186605.1"/>
    </source>
</evidence>
<feature type="non-terminal residue" evidence="2">
    <location>
        <position position="59"/>
    </location>
</feature>
<dbReference type="Proteomes" id="UP001529510">
    <property type="component" value="Unassembled WGS sequence"/>
</dbReference>
<sequence length="59" mass="6369">SVSAASQVCDGTQRQPGGTQRSDQAWRSSVVNLPHRELAQILRRAGNTLRLTIVPRASA</sequence>
<feature type="region of interest" description="Disordered" evidence="1">
    <location>
        <begin position="1"/>
        <end position="25"/>
    </location>
</feature>
<evidence type="ECO:0000313" key="3">
    <source>
        <dbReference type="Proteomes" id="UP001529510"/>
    </source>
</evidence>
<keyword evidence="3" id="KW-1185">Reference proteome</keyword>
<organism evidence="2 3">
    <name type="scientific">Cirrhinus mrigala</name>
    <name type="common">Mrigala</name>
    <dbReference type="NCBI Taxonomy" id="683832"/>
    <lineage>
        <taxon>Eukaryota</taxon>
        <taxon>Metazoa</taxon>
        <taxon>Chordata</taxon>
        <taxon>Craniata</taxon>
        <taxon>Vertebrata</taxon>
        <taxon>Euteleostomi</taxon>
        <taxon>Actinopterygii</taxon>
        <taxon>Neopterygii</taxon>
        <taxon>Teleostei</taxon>
        <taxon>Ostariophysi</taxon>
        <taxon>Cypriniformes</taxon>
        <taxon>Cyprinidae</taxon>
        <taxon>Labeoninae</taxon>
        <taxon>Labeonini</taxon>
        <taxon>Cirrhinus</taxon>
    </lineage>
</organism>
<gene>
    <name evidence="2" type="ORF">M9458_018275</name>
</gene>
<dbReference type="AlphaFoldDB" id="A0ABD0QKP0"/>
<accession>A0ABD0QKP0</accession>
<name>A0ABD0QKP0_CIRMR</name>